<evidence type="ECO:0000256" key="1">
    <source>
        <dbReference type="ARBA" id="ARBA00004173"/>
    </source>
</evidence>
<evidence type="ECO:0000313" key="4">
    <source>
        <dbReference type="EMBL" id="KAK9498056.1"/>
    </source>
</evidence>
<evidence type="ECO:0000256" key="2">
    <source>
        <dbReference type="ARBA" id="ARBA00023128"/>
    </source>
</evidence>
<name>A0AAW1CHV1_9HEMI</name>
<dbReference type="GO" id="GO:0005739">
    <property type="term" value="C:mitochondrion"/>
    <property type="evidence" value="ECO:0007669"/>
    <property type="project" value="UniProtKB-SubCell"/>
</dbReference>
<comment type="caution">
    <text evidence="4">The sequence shown here is derived from an EMBL/GenBank/DDBJ whole genome shotgun (WGS) entry which is preliminary data.</text>
</comment>
<dbReference type="EMBL" id="JAPXFL010000013">
    <property type="protein sequence ID" value="KAK9498056.1"/>
    <property type="molecule type" value="Genomic_DNA"/>
</dbReference>
<organism evidence="4 5">
    <name type="scientific">Rhynocoris fuscipes</name>
    <dbReference type="NCBI Taxonomy" id="488301"/>
    <lineage>
        <taxon>Eukaryota</taxon>
        <taxon>Metazoa</taxon>
        <taxon>Ecdysozoa</taxon>
        <taxon>Arthropoda</taxon>
        <taxon>Hexapoda</taxon>
        <taxon>Insecta</taxon>
        <taxon>Pterygota</taxon>
        <taxon>Neoptera</taxon>
        <taxon>Paraneoptera</taxon>
        <taxon>Hemiptera</taxon>
        <taxon>Heteroptera</taxon>
        <taxon>Panheteroptera</taxon>
        <taxon>Cimicomorpha</taxon>
        <taxon>Reduviidae</taxon>
        <taxon>Harpactorinae</taxon>
        <taxon>Harpactorini</taxon>
        <taxon>Rhynocoris</taxon>
    </lineage>
</organism>
<keyword evidence="2" id="KW-0496">Mitochondrion</keyword>
<gene>
    <name evidence="4" type="ORF">O3M35_003938</name>
</gene>
<keyword evidence="5" id="KW-1185">Reference proteome</keyword>
<comment type="similarity">
    <text evidence="3">Belongs to the alpha-ketoglutarate dehydrogenase component 4 family.</text>
</comment>
<comment type="subcellular location">
    <subcellularLocation>
        <location evidence="1">Mitochondrion</location>
    </subcellularLocation>
</comment>
<dbReference type="InterPro" id="IPR020373">
    <property type="entry name" value="Kgd4/YMR-31"/>
</dbReference>
<sequence length="81" mass="9356">MKLSNLIRSVQVLKPHVPLIKFRKGSRGQMETMVKNTNTTTFNRKQDQNIQVIEDFQLPRRFRRSLLGENEINAINSGGCL</sequence>
<proteinExistence type="inferred from homology"/>
<dbReference type="AlphaFoldDB" id="A0AAW1CHV1"/>
<dbReference type="Proteomes" id="UP001461498">
    <property type="component" value="Unassembled WGS sequence"/>
</dbReference>
<protein>
    <recommendedName>
        <fullName evidence="6">Ribosomal protein S36</fullName>
    </recommendedName>
</protein>
<evidence type="ECO:0000256" key="3">
    <source>
        <dbReference type="ARBA" id="ARBA00043970"/>
    </source>
</evidence>
<evidence type="ECO:0000313" key="5">
    <source>
        <dbReference type="Proteomes" id="UP001461498"/>
    </source>
</evidence>
<evidence type="ECO:0008006" key="6">
    <source>
        <dbReference type="Google" id="ProtNLM"/>
    </source>
</evidence>
<dbReference type="Pfam" id="PF10937">
    <property type="entry name" value="Kgd4-YMR31"/>
    <property type="match status" value="1"/>
</dbReference>
<accession>A0AAW1CHV1</accession>
<dbReference type="GO" id="GO:0006103">
    <property type="term" value="P:2-oxoglutarate metabolic process"/>
    <property type="evidence" value="ECO:0007669"/>
    <property type="project" value="InterPro"/>
</dbReference>
<reference evidence="4 5" key="1">
    <citation type="submission" date="2022-12" db="EMBL/GenBank/DDBJ databases">
        <title>Chromosome-level genome assembly of true bugs.</title>
        <authorList>
            <person name="Ma L."/>
            <person name="Li H."/>
        </authorList>
    </citation>
    <scope>NUCLEOTIDE SEQUENCE [LARGE SCALE GENOMIC DNA]</scope>
    <source>
        <strain evidence="4">Lab_2022b</strain>
    </source>
</reference>